<proteinExistence type="predicted"/>
<dbReference type="Proteomes" id="UP000518878">
    <property type="component" value="Unassembled WGS sequence"/>
</dbReference>
<reference evidence="1 2" key="1">
    <citation type="journal article" date="2006" name="Int. J. Syst. Evol. Microbiol.">
        <title>Dyella yeojuensis sp. nov., isolated from greenhouse soil in Korea.</title>
        <authorList>
            <person name="Kim B.Y."/>
            <person name="Weon H.Y."/>
            <person name="Lee K.H."/>
            <person name="Seok S.J."/>
            <person name="Kwon S.W."/>
            <person name="Go S.J."/>
            <person name="Stackebrandt E."/>
        </authorList>
    </citation>
    <scope>NUCLEOTIDE SEQUENCE [LARGE SCALE GENOMIC DNA]</scope>
    <source>
        <strain evidence="1 2">DSM 17673</strain>
    </source>
</reference>
<accession>A0A7X5TP62</accession>
<gene>
    <name evidence="1" type="ORF">HBF32_06675</name>
</gene>
<organism evidence="1 2">
    <name type="scientific">Luteibacter yeojuensis</name>
    <dbReference type="NCBI Taxonomy" id="345309"/>
    <lineage>
        <taxon>Bacteria</taxon>
        <taxon>Pseudomonadati</taxon>
        <taxon>Pseudomonadota</taxon>
        <taxon>Gammaproteobacteria</taxon>
        <taxon>Lysobacterales</taxon>
        <taxon>Rhodanobacteraceae</taxon>
        <taxon>Luteibacter</taxon>
    </lineage>
</organism>
<dbReference type="EMBL" id="JAAQTL010000001">
    <property type="protein sequence ID" value="NID15151.1"/>
    <property type="molecule type" value="Genomic_DNA"/>
</dbReference>
<evidence type="ECO:0000313" key="1">
    <source>
        <dbReference type="EMBL" id="NID15151.1"/>
    </source>
</evidence>
<protein>
    <submittedName>
        <fullName evidence="1">Uncharacterized protein</fullName>
    </submittedName>
</protein>
<sequence>MTDNNELELDPGATPHDLLNLATEWLQYSKGMTELLAELVHESDTVNPQQMAMGLEAVGKMTGTGLQCVSAAHARMQWAEAKARKELKLV</sequence>
<keyword evidence="2" id="KW-1185">Reference proteome</keyword>
<dbReference type="AlphaFoldDB" id="A0A7X5TP62"/>
<comment type="caution">
    <text evidence="1">The sequence shown here is derived from an EMBL/GenBank/DDBJ whole genome shotgun (WGS) entry which is preliminary data.</text>
</comment>
<dbReference type="RefSeq" id="WP_166698920.1">
    <property type="nucleotide sequence ID" value="NZ_JAAQTL010000001.1"/>
</dbReference>
<evidence type="ECO:0000313" key="2">
    <source>
        <dbReference type="Proteomes" id="UP000518878"/>
    </source>
</evidence>
<name>A0A7X5TP62_9GAMM</name>